<organism evidence="2 3">
    <name type="scientific">Pyrenophora seminiperda CCB06</name>
    <dbReference type="NCBI Taxonomy" id="1302712"/>
    <lineage>
        <taxon>Eukaryota</taxon>
        <taxon>Fungi</taxon>
        <taxon>Dikarya</taxon>
        <taxon>Ascomycota</taxon>
        <taxon>Pezizomycotina</taxon>
        <taxon>Dothideomycetes</taxon>
        <taxon>Pleosporomycetidae</taxon>
        <taxon>Pleosporales</taxon>
        <taxon>Pleosporineae</taxon>
        <taxon>Pleosporaceae</taxon>
        <taxon>Pyrenophora</taxon>
    </lineage>
</organism>
<sequence length="245" mass="27914">MGRLIQGPQQRTASQGLAVEDKSTPSSNVSSSHLAREPIVGKIYYLPQQEDIHNASVIHKQKQEKHFFGHPIIVIGVEEDIAFFNCATTSRANAIKDLDMGLRVGTTPTNQGRMALRLNEGSSTFSRETWINLDQRYHIEWYNLREWDNDIRVRPDEIQDKLETRVRELEADQIRYIYKPLPRDLASLRPGTVIMLLNSLKSKTVGAPVLIVAQHSQCHYLRIKEFKGNKYFNPNAEGTKAQCAT</sequence>
<protein>
    <submittedName>
        <fullName evidence="2">Uncharacterized protein</fullName>
    </submittedName>
</protein>
<reference evidence="2 3" key="1">
    <citation type="journal article" date="2014" name="PLoS ONE">
        <title>De novo Genome Assembly of the Fungal Plant Pathogen Pyrenophora semeniperda.</title>
        <authorList>
            <person name="Soliai M.M."/>
            <person name="Meyer S.E."/>
            <person name="Udall J.A."/>
            <person name="Elzinga D.E."/>
            <person name="Hermansen R.A."/>
            <person name="Bodily P.M."/>
            <person name="Hart A.A."/>
            <person name="Coleman C.E."/>
        </authorList>
    </citation>
    <scope>NUCLEOTIDE SEQUENCE [LARGE SCALE GENOMIC DNA]</scope>
    <source>
        <strain evidence="2 3">CCB06</strain>
        <tissue evidence="2">Mycelium</tissue>
    </source>
</reference>
<feature type="region of interest" description="Disordered" evidence="1">
    <location>
        <begin position="1"/>
        <end position="33"/>
    </location>
</feature>
<name>A0A3M7LVC5_9PLEO</name>
<evidence type="ECO:0000313" key="2">
    <source>
        <dbReference type="EMBL" id="RMZ66174.1"/>
    </source>
</evidence>
<gene>
    <name evidence="2" type="ORF">GMOD_00005251</name>
</gene>
<dbReference type="EMBL" id="KE747806">
    <property type="protein sequence ID" value="RMZ66174.1"/>
    <property type="molecule type" value="Genomic_DNA"/>
</dbReference>
<proteinExistence type="predicted"/>
<dbReference type="OrthoDB" id="3692307at2759"/>
<accession>A0A3M7LVC5</accession>
<dbReference type="AlphaFoldDB" id="A0A3M7LVC5"/>
<dbReference type="Proteomes" id="UP000265663">
    <property type="component" value="Unassembled WGS sequence"/>
</dbReference>
<keyword evidence="3" id="KW-1185">Reference proteome</keyword>
<evidence type="ECO:0000256" key="1">
    <source>
        <dbReference type="SAM" id="MobiDB-lite"/>
    </source>
</evidence>
<feature type="compositionally biased region" description="Polar residues" evidence="1">
    <location>
        <begin position="24"/>
        <end position="33"/>
    </location>
</feature>
<evidence type="ECO:0000313" key="3">
    <source>
        <dbReference type="Proteomes" id="UP000265663"/>
    </source>
</evidence>